<reference evidence="2" key="1">
    <citation type="submission" date="2021-02" db="EMBL/GenBank/DDBJ databases">
        <authorList>
            <person name="Nowell W R."/>
        </authorList>
    </citation>
    <scope>NUCLEOTIDE SEQUENCE</scope>
</reference>
<evidence type="ECO:0000259" key="1">
    <source>
        <dbReference type="PROSITE" id="PS50181"/>
    </source>
</evidence>
<dbReference type="PROSITE" id="PS50181">
    <property type="entry name" value="FBOX"/>
    <property type="match status" value="1"/>
</dbReference>
<dbReference type="InterPro" id="IPR001810">
    <property type="entry name" value="F-box_dom"/>
</dbReference>
<evidence type="ECO:0000313" key="2">
    <source>
        <dbReference type="EMBL" id="CAF1635477.1"/>
    </source>
</evidence>
<feature type="domain" description="F-box" evidence="1">
    <location>
        <begin position="5"/>
        <end position="52"/>
    </location>
</feature>
<organism evidence="2 3">
    <name type="scientific">Rotaria magnacalcarata</name>
    <dbReference type="NCBI Taxonomy" id="392030"/>
    <lineage>
        <taxon>Eukaryota</taxon>
        <taxon>Metazoa</taxon>
        <taxon>Spiralia</taxon>
        <taxon>Gnathifera</taxon>
        <taxon>Rotifera</taxon>
        <taxon>Eurotatoria</taxon>
        <taxon>Bdelloidea</taxon>
        <taxon>Philodinida</taxon>
        <taxon>Philodinidae</taxon>
        <taxon>Rotaria</taxon>
    </lineage>
</organism>
<sequence>MTQHNVQILDLPDEILLLVLKKLDNIDVLYSLLGINNHRLDVIVQEKIVTDVLSFVSISNLTEEISPISALALNRFRNGILPKIHKNVKSFIVESDSFECILGAATYPNLTQLKIFNLNKAFVSRYFMDDSPLQHIGKQQITDLILISNESNNEIEKIEYTKNVYATIFNFFTNLKHLSIVQSSIHDYPPLLLHNLSPITFSSSTLTKLCININDFDDCLALLDGRLKDLTILTVQISSIHDFASTSHNMNDLPGLKSFSLICYDSTEGYANLVTPLLRRMSNLEELNLYIHILYGPIFVSGADLHNEILIHTSRLRTFTFYIASETIITDSTIRISESNIEKTFENGKYQHVICMVDYFDSNTLICRAFTLPFNFHRLEHIGNNIPNIIFISVTYLKLCDANPFKHEFFVRLAKAFPFLKSLSIDNLCPPFLKAKEPYHRDKDWCSLVQYPYLISLDVHHAAVDYVEHFLSEREIYLPRLTELKVFYEDLTIVTHNFTRDETRRNCAQVKKLIIEHCTFYPEALCAYFPLLSY</sequence>
<dbReference type="Proteomes" id="UP000663834">
    <property type="component" value="Unassembled WGS sequence"/>
</dbReference>
<dbReference type="OrthoDB" id="10011795at2759"/>
<proteinExistence type="predicted"/>
<name>A0A816DJA0_9BILA</name>
<gene>
    <name evidence="2" type="ORF">KQP761_LOCUS26986</name>
</gene>
<dbReference type="EMBL" id="CAJNOW010014824">
    <property type="protein sequence ID" value="CAF1635477.1"/>
    <property type="molecule type" value="Genomic_DNA"/>
</dbReference>
<accession>A0A816DJA0</accession>
<dbReference type="SUPFAM" id="SSF52047">
    <property type="entry name" value="RNI-like"/>
    <property type="match status" value="1"/>
</dbReference>
<evidence type="ECO:0000313" key="3">
    <source>
        <dbReference type="Proteomes" id="UP000663834"/>
    </source>
</evidence>
<dbReference type="InterPro" id="IPR032675">
    <property type="entry name" value="LRR_dom_sf"/>
</dbReference>
<comment type="caution">
    <text evidence="2">The sequence shown here is derived from an EMBL/GenBank/DDBJ whole genome shotgun (WGS) entry which is preliminary data.</text>
</comment>
<protein>
    <recommendedName>
        <fullName evidence="1">F-box domain-containing protein</fullName>
    </recommendedName>
</protein>
<dbReference type="AlphaFoldDB" id="A0A816DJA0"/>
<dbReference type="Gene3D" id="3.80.10.10">
    <property type="entry name" value="Ribonuclease Inhibitor"/>
    <property type="match status" value="1"/>
</dbReference>